<dbReference type="AlphaFoldDB" id="A0A0F9M699"/>
<protein>
    <submittedName>
        <fullName evidence="1">Uncharacterized protein</fullName>
    </submittedName>
</protein>
<dbReference type="EMBL" id="LAZR01009515">
    <property type="protein sequence ID" value="KKM72190.1"/>
    <property type="molecule type" value="Genomic_DNA"/>
</dbReference>
<name>A0A0F9M699_9ZZZZ</name>
<accession>A0A0F9M699</accession>
<gene>
    <name evidence="1" type="ORF">LCGC14_1422870</name>
</gene>
<organism evidence="1">
    <name type="scientific">marine sediment metagenome</name>
    <dbReference type="NCBI Taxonomy" id="412755"/>
    <lineage>
        <taxon>unclassified sequences</taxon>
        <taxon>metagenomes</taxon>
        <taxon>ecological metagenomes</taxon>
    </lineage>
</organism>
<feature type="non-terminal residue" evidence="1">
    <location>
        <position position="45"/>
    </location>
</feature>
<comment type="caution">
    <text evidence="1">The sequence shown here is derived from an EMBL/GenBank/DDBJ whole genome shotgun (WGS) entry which is preliminary data.</text>
</comment>
<proteinExistence type="predicted"/>
<evidence type="ECO:0000313" key="1">
    <source>
        <dbReference type="EMBL" id="KKM72190.1"/>
    </source>
</evidence>
<reference evidence="1" key="1">
    <citation type="journal article" date="2015" name="Nature">
        <title>Complex archaea that bridge the gap between prokaryotes and eukaryotes.</title>
        <authorList>
            <person name="Spang A."/>
            <person name="Saw J.H."/>
            <person name="Jorgensen S.L."/>
            <person name="Zaremba-Niedzwiedzka K."/>
            <person name="Martijn J."/>
            <person name="Lind A.E."/>
            <person name="van Eijk R."/>
            <person name="Schleper C."/>
            <person name="Guy L."/>
            <person name="Ettema T.J."/>
        </authorList>
    </citation>
    <scope>NUCLEOTIDE SEQUENCE</scope>
</reference>
<sequence>MYIMNININGVLGFAEEYKGSLGNNMEIDTLLAGNEASNFISIIL</sequence>